<dbReference type="EMBL" id="CABVPW010000007">
    <property type="protein sequence ID" value="VWB43564.1"/>
    <property type="molecule type" value="Genomic_DNA"/>
</dbReference>
<evidence type="ECO:0000313" key="1">
    <source>
        <dbReference type="EMBL" id="VWB43564.1"/>
    </source>
</evidence>
<sequence length="82" mass="9083">MGFPSAISEWEQKRASVPRIIDLMLATREATHVALDSLNGATIVRVSTGNASSFDRRVPVATRERLYEDGCNVTQRIIQIPV</sequence>
<name>A0A6P2JKV3_BURL3</name>
<organism evidence="1 2">
    <name type="scientific">Burkholderia lata (strain ATCC 17760 / DSM 23089 / LMG 22485 / NCIMB 9086 / R18194 / 383)</name>
    <dbReference type="NCBI Taxonomy" id="482957"/>
    <lineage>
        <taxon>Bacteria</taxon>
        <taxon>Pseudomonadati</taxon>
        <taxon>Pseudomonadota</taxon>
        <taxon>Betaproteobacteria</taxon>
        <taxon>Burkholderiales</taxon>
        <taxon>Burkholderiaceae</taxon>
        <taxon>Burkholderia</taxon>
        <taxon>Burkholderia cepacia complex</taxon>
    </lineage>
</organism>
<dbReference type="RefSeq" id="WP_175031062.1">
    <property type="nucleotide sequence ID" value="NZ_CABVPW010000007.1"/>
</dbReference>
<dbReference type="Proteomes" id="UP000494218">
    <property type="component" value="Unassembled WGS sequence"/>
</dbReference>
<dbReference type="AlphaFoldDB" id="A0A6P2JKV3"/>
<gene>
    <name evidence="1" type="ORF">BLA23254_01952</name>
</gene>
<evidence type="ECO:0000313" key="2">
    <source>
        <dbReference type="Proteomes" id="UP000494218"/>
    </source>
</evidence>
<protein>
    <submittedName>
        <fullName evidence="1">Exported phospholipase, patatin-like</fullName>
    </submittedName>
</protein>
<proteinExistence type="predicted"/>
<reference evidence="1 2" key="1">
    <citation type="submission" date="2019-09" db="EMBL/GenBank/DDBJ databases">
        <authorList>
            <person name="Depoorter E."/>
        </authorList>
    </citation>
    <scope>NUCLEOTIDE SEQUENCE [LARGE SCALE GENOMIC DNA]</scope>
    <source>
        <strain evidence="1">LMG 23254</strain>
    </source>
</reference>
<accession>A0A6P2JKV3</accession>